<dbReference type="AlphaFoldDB" id="A0AA40VUM6"/>
<feature type="domain" description="PBS-linker" evidence="10">
    <location>
        <begin position="1"/>
        <end position="180"/>
    </location>
</feature>
<protein>
    <submittedName>
        <fullName evidence="11">Photosystem I reaction center subunit XII</fullName>
    </submittedName>
</protein>
<dbReference type="Proteomes" id="UP001165986">
    <property type="component" value="Unassembled WGS sequence"/>
</dbReference>
<evidence type="ECO:0000256" key="1">
    <source>
        <dbReference type="ARBA" id="ARBA00004445"/>
    </source>
</evidence>
<dbReference type="PROSITE" id="PS51445">
    <property type="entry name" value="PBS_LINKER"/>
    <property type="match status" value="1"/>
</dbReference>
<keyword evidence="12" id="KW-1185">Reference proteome</keyword>
<keyword evidence="2" id="KW-0602">Photosynthesis</keyword>
<evidence type="ECO:0000256" key="7">
    <source>
        <dbReference type="PROSITE-ProRule" id="PRU00775"/>
    </source>
</evidence>
<comment type="caution">
    <text evidence="11">The sequence shown here is derived from an EMBL/GenBank/DDBJ whole genome shotgun (WGS) entry which is preliminary data.</text>
</comment>
<sequence>MAITTAASRLGTEAFSDIAPVELRLNATKEEIETVISAVYRQLLGNDYLMKSERLTSAESLLRDGKTTVQEFVRQVAKSELYKSKFFYNSFQTRVIELNYKHLLGRAPYDESEVIYHLDLYQNKGYEADIDSYIDSPEYQASFGENIVPYYRGFQTQQGQKTVGFSRIFQLYRGYASSDRSQLKGNSPRLAGELGRNASSSVVPPSGNGSSGYAYVAPEKGVTPNSTFGGAGTFGKEGRMYRVEVAGVFGAGYPSIRRVNQAVVIPYEELSSYFQRVLKQGGKIASVKPL</sequence>
<keyword evidence="4 7" id="KW-0605">Phycobilisome</keyword>
<dbReference type="InterPro" id="IPR008213">
    <property type="entry name" value="CpcD-like_dom"/>
</dbReference>
<dbReference type="GO" id="GO:0031676">
    <property type="term" value="C:plasma membrane-derived thylakoid membrane"/>
    <property type="evidence" value="ECO:0007669"/>
    <property type="project" value="UniProtKB-SubCell"/>
</dbReference>
<accession>A0AA40VUM6</accession>
<evidence type="ECO:0000313" key="12">
    <source>
        <dbReference type="Proteomes" id="UP001165986"/>
    </source>
</evidence>
<dbReference type="GO" id="GO:0030089">
    <property type="term" value="C:phycobilisome"/>
    <property type="evidence" value="ECO:0007669"/>
    <property type="project" value="UniProtKB-UniRule"/>
</dbReference>
<dbReference type="PANTHER" id="PTHR34011:SF6">
    <property type="entry name" value="PHYCOBILIPROTEIN APCE"/>
    <property type="match status" value="1"/>
</dbReference>
<dbReference type="SMART" id="SM01094">
    <property type="entry name" value="CpcD"/>
    <property type="match status" value="1"/>
</dbReference>
<evidence type="ECO:0000256" key="3">
    <source>
        <dbReference type="ARBA" id="ARBA00022549"/>
    </source>
</evidence>
<keyword evidence="3" id="KW-0042">Antenna complex</keyword>
<name>A0AA40VUM6_9NOST</name>
<evidence type="ECO:0000256" key="8">
    <source>
        <dbReference type="SAM" id="MobiDB-lite"/>
    </source>
</evidence>
<evidence type="ECO:0000256" key="5">
    <source>
        <dbReference type="ARBA" id="ARBA00023078"/>
    </source>
</evidence>
<evidence type="ECO:0000259" key="10">
    <source>
        <dbReference type="PROSITE" id="PS51445"/>
    </source>
</evidence>
<evidence type="ECO:0000313" key="11">
    <source>
        <dbReference type="EMBL" id="MBD6620367.1"/>
    </source>
</evidence>
<dbReference type="InterPro" id="IPR016470">
    <property type="entry name" value="Phycobilisome"/>
</dbReference>
<dbReference type="Pfam" id="PF00427">
    <property type="entry name" value="PBS_linker_poly"/>
    <property type="match status" value="1"/>
</dbReference>
<keyword evidence="5" id="KW-0793">Thylakoid</keyword>
<reference evidence="11" key="1">
    <citation type="submission" date="2019-07" db="EMBL/GenBank/DDBJ databases">
        <title>Toxilogical consequences of a new and cryptic species of cyanobacteria (Komarekiella delphini-convector) recovered from the epidermis of a bottlenose dolphin and 1500 ft. in the air.</title>
        <authorList>
            <person name="Brown A.O."/>
            <person name="Dvorak P."/>
            <person name="Villanueva C.D."/>
            <person name="Foss A.J."/>
            <person name="Garvey A.D."/>
            <person name="Gibson Q.A."/>
            <person name="Johansen J.R."/>
            <person name="Casamatta D.A."/>
        </authorList>
    </citation>
    <scope>NUCLEOTIDE SEQUENCE</scope>
    <source>
        <strain evidence="11">SJRDD-AB1</strain>
    </source>
</reference>
<organism evidence="11 12">
    <name type="scientific">Komarekiella delphini-convector SJRDD-AB1</name>
    <dbReference type="NCBI Taxonomy" id="2593771"/>
    <lineage>
        <taxon>Bacteria</taxon>
        <taxon>Bacillati</taxon>
        <taxon>Cyanobacteriota</taxon>
        <taxon>Cyanophyceae</taxon>
        <taxon>Nostocales</taxon>
        <taxon>Nostocaceae</taxon>
        <taxon>Komarekiella</taxon>
        <taxon>Komarekiella delphini-convector</taxon>
    </lineage>
</organism>
<feature type="domain" description="CpcD-like" evidence="9">
    <location>
        <begin position="238"/>
        <end position="290"/>
    </location>
</feature>
<dbReference type="Pfam" id="PF01383">
    <property type="entry name" value="CpcD"/>
    <property type="match status" value="1"/>
</dbReference>
<dbReference type="InterPro" id="IPR038255">
    <property type="entry name" value="PBS_linker_sf"/>
</dbReference>
<dbReference type="PIRSF" id="PIRSF005898">
    <property type="entry name" value="Phycobilisome_CpeC/CpcI"/>
    <property type="match status" value="1"/>
</dbReference>
<evidence type="ECO:0000256" key="4">
    <source>
        <dbReference type="ARBA" id="ARBA00022738"/>
    </source>
</evidence>
<dbReference type="PANTHER" id="PTHR34011">
    <property type="entry name" value="PHYCOBILISOME 32.1 KDA LINKER POLYPEPTIDE, PHYCOCYANIN-ASSOCIATED, ROD 2-RELATED"/>
    <property type="match status" value="1"/>
</dbReference>
<dbReference type="GO" id="GO:0015979">
    <property type="term" value="P:photosynthesis"/>
    <property type="evidence" value="ECO:0007669"/>
    <property type="project" value="UniProtKB-KW"/>
</dbReference>
<comment type="similarity">
    <text evidence="7">Belongs to the phycobilisome linker protein family.</text>
</comment>
<evidence type="ECO:0000256" key="6">
    <source>
        <dbReference type="ARBA" id="ARBA00023136"/>
    </source>
</evidence>
<gene>
    <name evidence="11" type="ORF">FNW02_32435</name>
</gene>
<dbReference type="RefSeq" id="WP_191761599.1">
    <property type="nucleotide sequence ID" value="NZ_VJXY01000063.1"/>
</dbReference>
<dbReference type="PROSITE" id="PS51441">
    <property type="entry name" value="CPCD_LIKE"/>
    <property type="match status" value="1"/>
</dbReference>
<feature type="region of interest" description="Disordered" evidence="8">
    <location>
        <begin position="179"/>
        <end position="207"/>
    </location>
</feature>
<evidence type="ECO:0000256" key="2">
    <source>
        <dbReference type="ARBA" id="ARBA00022531"/>
    </source>
</evidence>
<proteinExistence type="inferred from homology"/>
<dbReference type="InterPro" id="IPR001297">
    <property type="entry name" value="PBS_linker_dom"/>
</dbReference>
<comment type="subcellular location">
    <subcellularLocation>
        <location evidence="1">Cellular thylakoid membrane</location>
        <topology evidence="1">Peripheral membrane protein</topology>
        <orientation evidence="1">Cytoplasmic side</orientation>
    </subcellularLocation>
</comment>
<evidence type="ECO:0000259" key="9">
    <source>
        <dbReference type="PROSITE" id="PS51441"/>
    </source>
</evidence>
<dbReference type="EMBL" id="VJXY01000063">
    <property type="protein sequence ID" value="MBD6620367.1"/>
    <property type="molecule type" value="Genomic_DNA"/>
</dbReference>
<dbReference type="Gene3D" id="1.10.3130.20">
    <property type="entry name" value="Phycobilisome linker domain"/>
    <property type="match status" value="1"/>
</dbReference>
<keyword evidence="6" id="KW-0472">Membrane</keyword>